<evidence type="ECO:0000256" key="1">
    <source>
        <dbReference type="SAM" id="Phobius"/>
    </source>
</evidence>
<accession>A0A8F5BVD6</accession>
<dbReference type="EMBL" id="CP077715">
    <property type="protein sequence ID" value="QXJ32120.1"/>
    <property type="molecule type" value="Genomic_DNA"/>
</dbReference>
<feature type="transmembrane region" description="Helical" evidence="1">
    <location>
        <begin position="12"/>
        <end position="30"/>
    </location>
</feature>
<organism evidence="2 3">
    <name type="scientific">Saccharolobus shibatae</name>
    <dbReference type="NCBI Taxonomy" id="2286"/>
    <lineage>
        <taxon>Archaea</taxon>
        <taxon>Thermoproteota</taxon>
        <taxon>Thermoprotei</taxon>
        <taxon>Sulfolobales</taxon>
        <taxon>Sulfolobaceae</taxon>
        <taxon>Saccharolobus</taxon>
    </lineage>
</organism>
<name>A0A8F5BVD6_9CREN</name>
<dbReference type="Proteomes" id="UP000693941">
    <property type="component" value="Chromosome"/>
</dbReference>
<protein>
    <submittedName>
        <fullName evidence="2">Uncharacterized protein</fullName>
    </submittedName>
</protein>
<sequence length="41" mass="5009">MEDIKKISEPRNILYGVFLIEAMWVIRRLIKREKKIDYNSV</sequence>
<reference evidence="2" key="1">
    <citation type="journal article" date="2021" name="Environ. Microbiol.">
        <title>New insights into the diversity and evolution of the archaeal mobilome from three complete genomes of Saccharolobus shibatae.</title>
        <authorList>
            <person name="Medvedeva S."/>
            <person name="Brandt D."/>
            <person name="Cvirkaite-Krupovic V."/>
            <person name="Liu Y."/>
            <person name="Severinov K."/>
            <person name="Ishino S."/>
            <person name="Ishino Y."/>
            <person name="Prangishvili D."/>
            <person name="Kalinowski J."/>
            <person name="Krupovic M."/>
        </authorList>
    </citation>
    <scope>NUCLEOTIDE SEQUENCE</scope>
    <source>
        <strain evidence="2">BEU9</strain>
    </source>
</reference>
<dbReference type="AlphaFoldDB" id="A0A8F5BVD6"/>
<keyword evidence="1" id="KW-0472">Membrane</keyword>
<evidence type="ECO:0000313" key="3">
    <source>
        <dbReference type="Proteomes" id="UP000693941"/>
    </source>
</evidence>
<keyword evidence="1" id="KW-0812">Transmembrane</keyword>
<keyword evidence="1" id="KW-1133">Transmembrane helix</keyword>
<proteinExistence type="predicted"/>
<gene>
    <name evidence="2" type="ORF">J5U21_01771</name>
</gene>
<evidence type="ECO:0000313" key="2">
    <source>
        <dbReference type="EMBL" id="QXJ32120.1"/>
    </source>
</evidence>